<evidence type="ECO:0000313" key="3">
    <source>
        <dbReference type="EMBL" id="MCM6763889.1"/>
    </source>
</evidence>
<feature type="region of interest" description="Disordered" evidence="1">
    <location>
        <begin position="1"/>
        <end position="24"/>
    </location>
</feature>
<feature type="transmembrane region" description="Helical" evidence="2">
    <location>
        <begin position="198"/>
        <end position="218"/>
    </location>
</feature>
<reference evidence="3" key="1">
    <citation type="submission" date="2022-06" db="EMBL/GenBank/DDBJ databases">
        <title>Whole genome shotgun sequencing (WGS) of Rathayibacter sp. ZW T2_19, isolated from stored onions (Allium cepa).</title>
        <authorList>
            <person name="Stoll D.A."/>
            <person name="Huch M."/>
        </authorList>
    </citation>
    <scope>NUCLEOTIDE SEQUENCE</scope>
    <source>
        <strain evidence="3">ZW T2_19</strain>
    </source>
</reference>
<comment type="caution">
    <text evidence="3">The sequence shown here is derived from an EMBL/GenBank/DDBJ whole genome shotgun (WGS) entry which is preliminary data.</text>
</comment>
<dbReference type="RefSeq" id="WP_251947411.1">
    <property type="nucleotide sequence ID" value="NZ_JAMRYM010000091.1"/>
</dbReference>
<gene>
    <name evidence="3" type="ORF">NB037_15840</name>
</gene>
<keyword evidence="2" id="KW-0472">Membrane</keyword>
<name>A0A9X2IVS0_9MICO</name>
<organism evidence="3 4">
    <name type="scientific">Rathayibacter rubneri</name>
    <dbReference type="NCBI Taxonomy" id="2950106"/>
    <lineage>
        <taxon>Bacteria</taxon>
        <taxon>Bacillati</taxon>
        <taxon>Actinomycetota</taxon>
        <taxon>Actinomycetes</taxon>
        <taxon>Micrococcales</taxon>
        <taxon>Microbacteriaceae</taxon>
        <taxon>Rathayibacter</taxon>
    </lineage>
</organism>
<dbReference type="AlphaFoldDB" id="A0A9X2IVS0"/>
<feature type="transmembrane region" description="Helical" evidence="2">
    <location>
        <begin position="164"/>
        <end position="192"/>
    </location>
</feature>
<evidence type="ECO:0000256" key="2">
    <source>
        <dbReference type="SAM" id="Phobius"/>
    </source>
</evidence>
<protein>
    <submittedName>
        <fullName evidence="3">Uncharacterized protein</fullName>
    </submittedName>
</protein>
<sequence length="240" mass="25707">MNRDSGDRVDDEEPPPSDPLPEAALSAASLPDRPAAFLTAPVTEHFVLESARGITVTESSSRASLYLTMLSSSLVAFGFLAPTPYALGFLAVIIPVVVLLGVFTYERLVQTSMEDIAALTAIQRIRRYYGTLLPGAGGYFTMPRGQHAPNELLEIGRRRSWRGIFFTMSSAIGVVNSIVAGAGVALALAVGGGDEPRAIAAGITATLLLAVLHGVYQFHRYRQMRLRIAEAEALDGFEQA</sequence>
<accession>A0A9X2IVS0</accession>
<keyword evidence="4" id="KW-1185">Reference proteome</keyword>
<evidence type="ECO:0000256" key="1">
    <source>
        <dbReference type="SAM" id="MobiDB-lite"/>
    </source>
</evidence>
<keyword evidence="2" id="KW-0812">Transmembrane</keyword>
<feature type="transmembrane region" description="Helical" evidence="2">
    <location>
        <begin position="87"/>
        <end position="105"/>
    </location>
</feature>
<proteinExistence type="predicted"/>
<evidence type="ECO:0000313" key="4">
    <source>
        <dbReference type="Proteomes" id="UP001155240"/>
    </source>
</evidence>
<dbReference type="EMBL" id="JAMRYM010000091">
    <property type="protein sequence ID" value="MCM6763889.1"/>
    <property type="molecule type" value="Genomic_DNA"/>
</dbReference>
<dbReference type="Proteomes" id="UP001155240">
    <property type="component" value="Unassembled WGS sequence"/>
</dbReference>
<keyword evidence="2" id="KW-1133">Transmembrane helix</keyword>